<dbReference type="EMBL" id="SLWN01000012">
    <property type="protein sequence ID" value="TCO20363.1"/>
    <property type="molecule type" value="Genomic_DNA"/>
</dbReference>
<keyword evidence="5" id="KW-1185">Reference proteome</keyword>
<dbReference type="GO" id="GO:0008270">
    <property type="term" value="F:zinc ion binding"/>
    <property type="evidence" value="ECO:0007669"/>
    <property type="project" value="InterPro"/>
</dbReference>
<protein>
    <submittedName>
        <fullName evidence="4">ClpA/ClpB-like protein</fullName>
    </submittedName>
</protein>
<organism evidence="4 5">
    <name type="scientific">Kribbella steppae</name>
    <dbReference type="NCBI Taxonomy" id="2512223"/>
    <lineage>
        <taxon>Bacteria</taxon>
        <taxon>Bacillati</taxon>
        <taxon>Actinomycetota</taxon>
        <taxon>Actinomycetes</taxon>
        <taxon>Propionibacteriales</taxon>
        <taxon>Kribbellaceae</taxon>
        <taxon>Kribbella</taxon>
    </lineage>
</organism>
<keyword evidence="1" id="KW-0677">Repeat</keyword>
<dbReference type="PROSITE" id="PS51903">
    <property type="entry name" value="CLP_R"/>
    <property type="match status" value="1"/>
</dbReference>
<dbReference type="Proteomes" id="UP000294508">
    <property type="component" value="Unassembled WGS sequence"/>
</dbReference>
<dbReference type="GO" id="GO:0046983">
    <property type="term" value="F:protein dimerization activity"/>
    <property type="evidence" value="ECO:0007669"/>
    <property type="project" value="InterPro"/>
</dbReference>
<dbReference type="InterPro" id="IPR004176">
    <property type="entry name" value="Clp_R_N"/>
</dbReference>
<comment type="caution">
    <text evidence="4">The sequence shown here is derived from an EMBL/GenBank/DDBJ whole genome shotgun (WGS) entry which is preliminary data.</text>
</comment>
<accession>A0A4R2H417</accession>
<feature type="region of interest" description="Disordered" evidence="2">
    <location>
        <begin position="201"/>
        <end position="222"/>
    </location>
</feature>
<dbReference type="Gene3D" id="6.20.220.10">
    <property type="entry name" value="ClpX chaperone, C4-type zinc finger domain"/>
    <property type="match status" value="1"/>
</dbReference>
<dbReference type="InterPro" id="IPR010603">
    <property type="entry name" value="Znf_CppX_C4"/>
</dbReference>
<dbReference type="Pfam" id="PF02861">
    <property type="entry name" value="Clp_N"/>
    <property type="match status" value="1"/>
</dbReference>
<evidence type="ECO:0000313" key="4">
    <source>
        <dbReference type="EMBL" id="TCO20363.1"/>
    </source>
</evidence>
<sequence>MLLETAVRVAEQVGGMADGMVDHYVGAARAAGLSWTVIGERLGVSKQAARQRFSPRLEGQSGTAVSAELPALEPRLLACLEVARAAAEAEDSVTGTQHLLLGLLHVGVAANVLDRLGVTREAVSEAAGRLLTSRDAGGERVVGDGEAEGAVVGARRLAASRGQNLTRTEHLLFALAVDTGSSARRVLDDLGVEPARVKKEFADLNPPPPRSGRRGRRTGKPDRDGLACSFCGCSDPDRVMVNGPGVRICSECVVLATDIVATAAGPVDGD</sequence>
<dbReference type="InterPro" id="IPR036628">
    <property type="entry name" value="Clp_N_dom_sf"/>
</dbReference>
<evidence type="ECO:0000313" key="5">
    <source>
        <dbReference type="Proteomes" id="UP000294508"/>
    </source>
</evidence>
<dbReference type="Gene3D" id="1.10.1780.10">
    <property type="entry name" value="Clp, N-terminal domain"/>
    <property type="match status" value="2"/>
</dbReference>
<reference evidence="4 5" key="1">
    <citation type="journal article" date="2015" name="Stand. Genomic Sci.">
        <title>Genomic Encyclopedia of Bacterial and Archaeal Type Strains, Phase III: the genomes of soil and plant-associated and newly described type strains.</title>
        <authorList>
            <person name="Whitman W.B."/>
            <person name="Woyke T."/>
            <person name="Klenk H.P."/>
            <person name="Zhou Y."/>
            <person name="Lilburn T.G."/>
            <person name="Beck B.J."/>
            <person name="De Vos P."/>
            <person name="Vandamme P."/>
            <person name="Eisen J.A."/>
            <person name="Garrity G."/>
            <person name="Hugenholtz P."/>
            <person name="Kyrpides N.C."/>
        </authorList>
    </citation>
    <scope>NUCLEOTIDE SEQUENCE [LARGE SCALE GENOMIC DNA]</scope>
    <source>
        <strain evidence="4 5">VKM Ac-2572</strain>
    </source>
</reference>
<name>A0A4R2H417_9ACTN</name>
<evidence type="ECO:0000256" key="1">
    <source>
        <dbReference type="PROSITE-ProRule" id="PRU01251"/>
    </source>
</evidence>
<dbReference type="InterPro" id="IPR038366">
    <property type="entry name" value="Znf_CppX_C4_sf"/>
</dbReference>
<dbReference type="SMART" id="SM00994">
    <property type="entry name" value="zf-C4_ClpX"/>
    <property type="match status" value="1"/>
</dbReference>
<dbReference type="AlphaFoldDB" id="A0A4R2H417"/>
<gene>
    <name evidence="4" type="ORF">EV652_112109</name>
</gene>
<evidence type="ECO:0000256" key="2">
    <source>
        <dbReference type="SAM" id="MobiDB-lite"/>
    </source>
</evidence>
<dbReference type="Pfam" id="PF06689">
    <property type="entry name" value="zf-C4_ClpX"/>
    <property type="match status" value="1"/>
</dbReference>
<feature type="domain" description="Clp R" evidence="3">
    <location>
        <begin position="67"/>
        <end position="207"/>
    </location>
</feature>
<dbReference type="SUPFAM" id="SSF57716">
    <property type="entry name" value="Glucocorticoid receptor-like (DNA-binding domain)"/>
    <property type="match status" value="1"/>
</dbReference>
<proteinExistence type="predicted"/>
<evidence type="ECO:0000259" key="3">
    <source>
        <dbReference type="PROSITE" id="PS51903"/>
    </source>
</evidence>
<dbReference type="SUPFAM" id="SSF81923">
    <property type="entry name" value="Double Clp-N motif"/>
    <property type="match status" value="2"/>
</dbReference>